<evidence type="ECO:0008006" key="5">
    <source>
        <dbReference type="Google" id="ProtNLM"/>
    </source>
</evidence>
<organism evidence="3 4">
    <name type="scientific">Mycena maculata</name>
    <dbReference type="NCBI Taxonomy" id="230809"/>
    <lineage>
        <taxon>Eukaryota</taxon>
        <taxon>Fungi</taxon>
        <taxon>Dikarya</taxon>
        <taxon>Basidiomycota</taxon>
        <taxon>Agaricomycotina</taxon>
        <taxon>Agaricomycetes</taxon>
        <taxon>Agaricomycetidae</taxon>
        <taxon>Agaricales</taxon>
        <taxon>Marasmiineae</taxon>
        <taxon>Mycenaceae</taxon>
        <taxon>Mycena</taxon>
    </lineage>
</organism>
<gene>
    <name evidence="3" type="ORF">DFH07DRAFT_1025127</name>
</gene>
<evidence type="ECO:0000313" key="3">
    <source>
        <dbReference type="EMBL" id="KAJ7757702.1"/>
    </source>
</evidence>
<reference evidence="3" key="1">
    <citation type="submission" date="2023-03" db="EMBL/GenBank/DDBJ databases">
        <title>Massive genome expansion in bonnet fungi (Mycena s.s.) driven by repeated elements and novel gene families across ecological guilds.</title>
        <authorList>
            <consortium name="Lawrence Berkeley National Laboratory"/>
            <person name="Harder C.B."/>
            <person name="Miyauchi S."/>
            <person name="Viragh M."/>
            <person name="Kuo A."/>
            <person name="Thoen E."/>
            <person name="Andreopoulos B."/>
            <person name="Lu D."/>
            <person name="Skrede I."/>
            <person name="Drula E."/>
            <person name="Henrissat B."/>
            <person name="Morin E."/>
            <person name="Kohler A."/>
            <person name="Barry K."/>
            <person name="LaButti K."/>
            <person name="Morin E."/>
            <person name="Salamov A."/>
            <person name="Lipzen A."/>
            <person name="Mereny Z."/>
            <person name="Hegedus B."/>
            <person name="Baldrian P."/>
            <person name="Stursova M."/>
            <person name="Weitz H."/>
            <person name="Taylor A."/>
            <person name="Grigoriev I.V."/>
            <person name="Nagy L.G."/>
            <person name="Martin F."/>
            <person name="Kauserud H."/>
        </authorList>
    </citation>
    <scope>NUCLEOTIDE SEQUENCE</scope>
    <source>
        <strain evidence="3">CBHHK188m</strain>
    </source>
</reference>
<dbReference type="AlphaFoldDB" id="A0AAD7J7B5"/>
<keyword evidence="2" id="KW-1133">Transmembrane helix</keyword>
<proteinExistence type="predicted"/>
<name>A0AAD7J7B5_9AGAR</name>
<dbReference type="EMBL" id="JARJLG010000057">
    <property type="protein sequence ID" value="KAJ7757702.1"/>
    <property type="molecule type" value="Genomic_DNA"/>
</dbReference>
<accession>A0AAD7J7B5</accession>
<comment type="caution">
    <text evidence="3">The sequence shown here is derived from an EMBL/GenBank/DDBJ whole genome shotgun (WGS) entry which is preliminary data.</text>
</comment>
<protein>
    <recommendedName>
        <fullName evidence="5">Proteophosphoglycan 5</fullName>
    </recommendedName>
</protein>
<keyword evidence="2" id="KW-0472">Membrane</keyword>
<evidence type="ECO:0000256" key="1">
    <source>
        <dbReference type="SAM" id="MobiDB-lite"/>
    </source>
</evidence>
<evidence type="ECO:0000256" key="2">
    <source>
        <dbReference type="SAM" id="Phobius"/>
    </source>
</evidence>
<keyword evidence="2" id="KW-0812">Transmembrane</keyword>
<dbReference type="Proteomes" id="UP001215280">
    <property type="component" value="Unassembled WGS sequence"/>
</dbReference>
<feature type="region of interest" description="Disordered" evidence="1">
    <location>
        <begin position="1"/>
        <end position="40"/>
    </location>
</feature>
<evidence type="ECO:0000313" key="4">
    <source>
        <dbReference type="Proteomes" id="UP001215280"/>
    </source>
</evidence>
<sequence length="568" mass="62250">MNANLARKQQALRSRSRSFCSPPSATNPDEHKTAHLAETPSPSHRFKLSDIYKVFLLSTILLVVVFSIRIWNTTRTAGPLFSGKNTEYPLVTKDQSQRGFNVPPPESPSKSLRVPLVDRSILQRLADMEISPDPDERPYFASISGHHRPPIVTRIPETKKQAAPPLEICGPARTPCRFLLPLRIAEQESKARIHFMEILRLAQKLDRILVLPNVGKSRLGLCFKSDFEMYYDLERSGLSDAATVKLDLFRRWADAEAPSAQLVFLSAKPDPQLGVDPAIFSNDDVSIRVGASNNSSADLPGCFAKFHVLRLDAHTPLYIHLKPHTRPWPIDASILDALTRPEIHAASPDPAVLVLSWDLRLPIFPPTPARLHYAPRLHALATLLAPPAPYALVHWRMESVPPAALPACAHALVDTLAGLPGGVRTVWWASDYPYALHRRARPGTDYGAASGAQAKSSTFHGLGPLHAEAVGIFGDAFEVGGELEGWAAAELTEARLAALDGWEPELLEDAGVRAIVDKIIGVRAALLVSGTPGCARTSSFTRQVIEERRAALASTDPPMLQNLVEYFG</sequence>
<keyword evidence="4" id="KW-1185">Reference proteome</keyword>
<feature type="transmembrane region" description="Helical" evidence="2">
    <location>
        <begin position="51"/>
        <end position="71"/>
    </location>
</feature>